<keyword evidence="3" id="KW-1185">Reference proteome</keyword>
<dbReference type="KEGG" id="sno:Snov_4456"/>
<dbReference type="AlphaFoldDB" id="D7A3T6"/>
<evidence type="ECO:0000313" key="2">
    <source>
        <dbReference type="EMBL" id="ADH91713.1"/>
    </source>
</evidence>
<sequence length="531" mass="58890">MAGQLPDKSHQEMTPSHQREADCDWLVRLNHGSTLIISSIFAVVLMLIVGGLIAFMQFQTRLLNAMPNLTPGQLIEYVEAERRSVQVVSELYDRRDSVLNVEQETSGVLTRVRGEIDSFCKILVNSLVAEGATSKHDRCVRFLRGVLPSRMERPIPVLGGTRFAFSDVSPDIQPQYGILDEDEVVDIAASLYADLGSKEKPSIKESLRNKISQIVLLNADFYVDLQTIYKRRIDEFNYICNEYNQIRSTIAYRRVSAQKCHDLVLPSYWTDHILLASAAGEATQPTLGSGAPGQPNAGLNLQPPDLSALDTSGHQRSFELVSNYMFYTTLDEYVFFIKTDFFEKLILSPSDYISIWLVTMCGALGGFMNILFMNQRIGKDPTLGSLLIAPIQGVVCALILYIILRSGVLAIADNSGMKDESTISPFFLGFVGITAGLVAGRVIEVFHDRASAWLGGLGQHGDRWGFGLAAAMQERSMTVKDLADAVRVDENKIGEWIDEKIEVPGRFQPLLAAVLRKSERQLFTTLAPVKG</sequence>
<dbReference type="STRING" id="639283.Snov_4456"/>
<dbReference type="EMBL" id="CP002026">
    <property type="protein sequence ID" value="ADH91713.1"/>
    <property type="molecule type" value="Genomic_DNA"/>
</dbReference>
<feature type="transmembrane region" description="Helical" evidence="1">
    <location>
        <begin position="35"/>
        <end position="58"/>
    </location>
</feature>
<keyword evidence="1" id="KW-1133">Transmembrane helix</keyword>
<name>D7A3T6_ANCN5</name>
<feature type="transmembrane region" description="Helical" evidence="1">
    <location>
        <begin position="384"/>
        <end position="403"/>
    </location>
</feature>
<gene>
    <name evidence="2" type="ordered locus">Snov_4456</name>
</gene>
<feature type="transmembrane region" description="Helical" evidence="1">
    <location>
        <begin position="423"/>
        <end position="443"/>
    </location>
</feature>
<dbReference type="Proteomes" id="UP000006633">
    <property type="component" value="Chromosome"/>
</dbReference>
<accession>D7A3T6</accession>
<feature type="transmembrane region" description="Helical" evidence="1">
    <location>
        <begin position="353"/>
        <end position="372"/>
    </location>
</feature>
<proteinExistence type="predicted"/>
<evidence type="ECO:0000313" key="3">
    <source>
        <dbReference type="Proteomes" id="UP000006633"/>
    </source>
</evidence>
<dbReference type="OrthoDB" id="8482260at2"/>
<keyword evidence="1" id="KW-0812">Transmembrane</keyword>
<organism evidence="2 3">
    <name type="scientific">Ancylobacter novellus (strain ATCC 8093 / DSM 506 / JCM 20403 / CCM 1077 / IAM 12100 / NBRC 12443 / NCIMB 10456)</name>
    <name type="common">Starkeya novella</name>
    <dbReference type="NCBI Taxonomy" id="639283"/>
    <lineage>
        <taxon>Bacteria</taxon>
        <taxon>Pseudomonadati</taxon>
        <taxon>Pseudomonadota</taxon>
        <taxon>Alphaproteobacteria</taxon>
        <taxon>Hyphomicrobiales</taxon>
        <taxon>Xanthobacteraceae</taxon>
        <taxon>Ancylobacter</taxon>
    </lineage>
</organism>
<dbReference type="HOGENOM" id="CLU_512770_0_0_5"/>
<evidence type="ECO:0000256" key="1">
    <source>
        <dbReference type="SAM" id="Phobius"/>
    </source>
</evidence>
<protein>
    <submittedName>
        <fullName evidence="2">Uncharacterized protein</fullName>
    </submittedName>
</protein>
<reference evidence="2 3" key="1">
    <citation type="journal article" date="2012" name="Stand. Genomic Sci.">
        <title>Complete genome sequence of the facultatively chemolithoautotrophic and methylotrophic alpha Proteobacterium Starkeya novella type strain (ATCC 8093(T)).</title>
        <authorList>
            <person name="Kappler U."/>
            <person name="Davenport K."/>
            <person name="Beatson S."/>
            <person name="Lucas S."/>
            <person name="Lapidus A."/>
            <person name="Copeland A."/>
            <person name="Berry K.W."/>
            <person name="Glavina Del Rio T."/>
            <person name="Hammon N."/>
            <person name="Dalin E."/>
            <person name="Tice H."/>
            <person name="Pitluck S."/>
            <person name="Richardson P."/>
            <person name="Bruce D."/>
            <person name="Goodwin L.A."/>
            <person name="Han C."/>
            <person name="Tapia R."/>
            <person name="Detter J.C."/>
            <person name="Chang Y.J."/>
            <person name="Jeffries C.D."/>
            <person name="Land M."/>
            <person name="Hauser L."/>
            <person name="Kyrpides N.C."/>
            <person name="Goker M."/>
            <person name="Ivanova N."/>
            <person name="Klenk H.P."/>
            <person name="Woyke T."/>
        </authorList>
    </citation>
    <scope>NUCLEOTIDE SEQUENCE [LARGE SCALE GENOMIC DNA]</scope>
    <source>
        <strain evidence="3">ATCC 8093 / DSM 506 / JCM 20403 / CCM 1077 / IAM 12100 / NBRC 12443 / NCIMB 10456</strain>
    </source>
</reference>
<keyword evidence="1" id="KW-0472">Membrane</keyword>
<dbReference type="RefSeq" id="WP_013169211.1">
    <property type="nucleotide sequence ID" value="NC_014217.1"/>
</dbReference>